<dbReference type="SUPFAM" id="SSF53335">
    <property type="entry name" value="S-adenosyl-L-methionine-dependent methyltransferases"/>
    <property type="match status" value="1"/>
</dbReference>
<evidence type="ECO:0000313" key="3">
    <source>
        <dbReference type="Proteomes" id="UP000231450"/>
    </source>
</evidence>
<protein>
    <recommendedName>
        <fullName evidence="1">Methyltransferase domain-containing protein</fullName>
    </recommendedName>
</protein>
<dbReference type="PANTHER" id="PTHR43591:SF24">
    <property type="entry name" value="2-METHOXY-6-POLYPRENYL-1,4-BENZOQUINOL METHYLASE, MITOCHONDRIAL"/>
    <property type="match status" value="1"/>
</dbReference>
<feature type="domain" description="Methyltransferase" evidence="1">
    <location>
        <begin position="24"/>
        <end position="136"/>
    </location>
</feature>
<organism evidence="2 3">
    <name type="scientific">Candidatus Portnoybacteria bacterium CG10_big_fil_rev_8_21_14_0_10_36_7</name>
    <dbReference type="NCBI Taxonomy" id="1974812"/>
    <lineage>
        <taxon>Bacteria</taxon>
        <taxon>Candidatus Portnoyibacteriota</taxon>
    </lineage>
</organism>
<dbReference type="Gene3D" id="3.40.50.150">
    <property type="entry name" value="Vaccinia Virus protein VP39"/>
    <property type="match status" value="1"/>
</dbReference>
<proteinExistence type="predicted"/>
<dbReference type="Proteomes" id="UP000231450">
    <property type="component" value="Unassembled WGS sequence"/>
</dbReference>
<name>A0A2M8KDK4_9BACT</name>
<evidence type="ECO:0000313" key="2">
    <source>
        <dbReference type="EMBL" id="PJE57996.1"/>
    </source>
</evidence>
<dbReference type="PANTHER" id="PTHR43591">
    <property type="entry name" value="METHYLTRANSFERASE"/>
    <property type="match status" value="1"/>
</dbReference>
<reference evidence="3" key="1">
    <citation type="submission" date="2017-09" db="EMBL/GenBank/DDBJ databases">
        <title>Depth-based differentiation of microbial function through sediment-hosted aquifers and enrichment of novel symbionts in the deep terrestrial subsurface.</title>
        <authorList>
            <person name="Probst A.J."/>
            <person name="Ladd B."/>
            <person name="Jarett J.K."/>
            <person name="Geller-Mcgrath D.E."/>
            <person name="Sieber C.M.K."/>
            <person name="Emerson J.B."/>
            <person name="Anantharaman K."/>
            <person name="Thomas B.C."/>
            <person name="Malmstrom R."/>
            <person name="Stieglmeier M."/>
            <person name="Klingl A."/>
            <person name="Woyke T."/>
            <person name="Ryan C.M."/>
            <person name="Banfield J.F."/>
        </authorList>
    </citation>
    <scope>NUCLEOTIDE SEQUENCE [LARGE SCALE GENOMIC DNA]</scope>
</reference>
<dbReference type="AlphaFoldDB" id="A0A2M8KDK4"/>
<comment type="caution">
    <text evidence="2">The sequence shown here is derived from an EMBL/GenBank/DDBJ whole genome shotgun (WGS) entry which is preliminary data.</text>
</comment>
<dbReference type="GO" id="GO:0008168">
    <property type="term" value="F:methyltransferase activity"/>
    <property type="evidence" value="ECO:0007669"/>
    <property type="project" value="TreeGrafter"/>
</dbReference>
<dbReference type="InterPro" id="IPR025714">
    <property type="entry name" value="Methyltranfer_dom"/>
</dbReference>
<dbReference type="Pfam" id="PF13847">
    <property type="entry name" value="Methyltransf_31"/>
    <property type="match status" value="1"/>
</dbReference>
<sequence length="185" mass="20531">MDGNNTIQDSFVKPAELLSQFHLSPGMRVADFGSGHGYFAVPLAKAVEPDGMVYALDIQKSALEAIKSTAQMAGVSNVQPSWVNLEAVGGTQLGNESMDFVILKNVLYQTQKKLEMLKEAKRVLKNGQRIAIVDWRPEKSRGIGPQEGWLLSSEDIRPLVESIGFTFEKELTVDPYHFGFLFIKK</sequence>
<evidence type="ECO:0000259" key="1">
    <source>
        <dbReference type="Pfam" id="PF13847"/>
    </source>
</evidence>
<dbReference type="EMBL" id="PFDW01000065">
    <property type="protein sequence ID" value="PJE57996.1"/>
    <property type="molecule type" value="Genomic_DNA"/>
</dbReference>
<dbReference type="InterPro" id="IPR029063">
    <property type="entry name" value="SAM-dependent_MTases_sf"/>
</dbReference>
<gene>
    <name evidence="2" type="ORF">COU81_03155</name>
</gene>
<dbReference type="CDD" id="cd02440">
    <property type="entry name" value="AdoMet_MTases"/>
    <property type="match status" value="1"/>
</dbReference>
<accession>A0A2M8KDK4</accession>